<sequence length="112" mass="13185">MRRRFERAMWLMRRRDPQLREDGFHLLLPHAAEHVDELIAEFTAETEDHGLKYWLLELIGESRSPAALPTLIAQLHTEDESLRHWAARGLELLATPESRHELWKARTNALIE</sequence>
<dbReference type="InterPro" id="IPR016024">
    <property type="entry name" value="ARM-type_fold"/>
</dbReference>
<dbReference type="EMBL" id="QZEY01000005">
    <property type="protein sequence ID" value="RJL31964.1"/>
    <property type="molecule type" value="Genomic_DNA"/>
</dbReference>
<accession>A0A3A4AX50</accession>
<keyword evidence="2" id="KW-1185">Reference proteome</keyword>
<dbReference type="Pfam" id="PF13646">
    <property type="entry name" value="HEAT_2"/>
    <property type="match status" value="1"/>
</dbReference>
<dbReference type="RefSeq" id="WP_119927281.1">
    <property type="nucleotide sequence ID" value="NZ_QZEY01000005.1"/>
</dbReference>
<organism evidence="1 2">
    <name type="scientific">Bailinhaonella thermotolerans</name>
    <dbReference type="NCBI Taxonomy" id="1070861"/>
    <lineage>
        <taxon>Bacteria</taxon>
        <taxon>Bacillati</taxon>
        <taxon>Actinomycetota</taxon>
        <taxon>Actinomycetes</taxon>
        <taxon>Streptosporangiales</taxon>
        <taxon>Streptosporangiaceae</taxon>
        <taxon>Bailinhaonella</taxon>
    </lineage>
</organism>
<dbReference type="AlphaFoldDB" id="A0A3A4AX50"/>
<evidence type="ECO:0000313" key="1">
    <source>
        <dbReference type="EMBL" id="RJL31964.1"/>
    </source>
</evidence>
<dbReference type="SUPFAM" id="SSF48371">
    <property type="entry name" value="ARM repeat"/>
    <property type="match status" value="1"/>
</dbReference>
<name>A0A3A4AX50_9ACTN</name>
<reference evidence="1 2" key="1">
    <citation type="submission" date="2018-09" db="EMBL/GenBank/DDBJ databases">
        <title>YIM 75507 draft genome.</title>
        <authorList>
            <person name="Tang S."/>
            <person name="Feng Y."/>
        </authorList>
    </citation>
    <scope>NUCLEOTIDE SEQUENCE [LARGE SCALE GENOMIC DNA]</scope>
    <source>
        <strain evidence="1 2">YIM 75507</strain>
    </source>
</reference>
<comment type="caution">
    <text evidence="1">The sequence shown here is derived from an EMBL/GenBank/DDBJ whole genome shotgun (WGS) entry which is preliminary data.</text>
</comment>
<gene>
    <name evidence="1" type="ORF">D5H75_16085</name>
</gene>
<dbReference type="Proteomes" id="UP000265768">
    <property type="component" value="Unassembled WGS sequence"/>
</dbReference>
<dbReference type="OrthoDB" id="3381998at2"/>
<evidence type="ECO:0000313" key="2">
    <source>
        <dbReference type="Proteomes" id="UP000265768"/>
    </source>
</evidence>
<dbReference type="InterPro" id="IPR011989">
    <property type="entry name" value="ARM-like"/>
</dbReference>
<dbReference type="Gene3D" id="1.25.10.10">
    <property type="entry name" value="Leucine-rich Repeat Variant"/>
    <property type="match status" value="1"/>
</dbReference>
<proteinExistence type="predicted"/>
<protein>
    <submittedName>
        <fullName evidence="1">HEAT repeat domain-containing protein</fullName>
    </submittedName>
</protein>